<keyword evidence="11" id="KW-1185">Reference proteome</keyword>
<dbReference type="InterPro" id="IPR024989">
    <property type="entry name" value="MFS_assoc_dom"/>
</dbReference>
<dbReference type="EMBL" id="LSNE01000009">
    <property type="protein sequence ID" value="KXI28014.1"/>
    <property type="molecule type" value="Genomic_DNA"/>
</dbReference>
<feature type="transmembrane region" description="Helical" evidence="8">
    <location>
        <begin position="77"/>
        <end position="99"/>
    </location>
</feature>
<evidence type="ECO:0000256" key="1">
    <source>
        <dbReference type="ARBA" id="ARBA00004429"/>
    </source>
</evidence>
<feature type="domain" description="Major facilitator superfamily (MFS) profile" evidence="9">
    <location>
        <begin position="1"/>
        <end position="160"/>
    </location>
</feature>
<evidence type="ECO:0000256" key="2">
    <source>
        <dbReference type="ARBA" id="ARBA00022448"/>
    </source>
</evidence>
<feature type="transmembrane region" description="Helical" evidence="8">
    <location>
        <begin position="20"/>
        <end position="40"/>
    </location>
</feature>
<organism evidence="10 11">
    <name type="scientific">Paraglaciecola hydrolytica</name>
    <dbReference type="NCBI Taxonomy" id="1799789"/>
    <lineage>
        <taxon>Bacteria</taxon>
        <taxon>Pseudomonadati</taxon>
        <taxon>Pseudomonadota</taxon>
        <taxon>Gammaproteobacteria</taxon>
        <taxon>Alteromonadales</taxon>
        <taxon>Alteromonadaceae</taxon>
        <taxon>Paraglaciecola</taxon>
    </lineage>
</organism>
<evidence type="ECO:0000313" key="11">
    <source>
        <dbReference type="Proteomes" id="UP000070299"/>
    </source>
</evidence>
<feature type="transmembrane region" description="Helical" evidence="8">
    <location>
        <begin position="137"/>
        <end position="155"/>
    </location>
</feature>
<sequence>MPYLGVFLDSRGFSSADIGQLTAVITLSRIVGPYMWALLADKSGKNLRTLQLGCLLSLATLSLVLVVDSFWGLTLVIGLMMMFSTAILPQIEVLTMSCIQGNSTRYGRIRLWGSIGYILLTIFTGMMIDAYSAEAPVIITLAVLFLLFVGSIFLLEPERLIASQQAQASIWHKILTPVFLCFLLSALLLQVSFGPYYGFFALYARDLGYSGQATGWLIAVGVIVEVGIFVIAGGVIKRCGVKWILVLSIGLTSFRWALLAAFPDNIYLLIISQMLHAFSFGMTHAASIHFIHQYFGKIFQSRGQAIYISVAFGIGGALGNFGAGSLWSQGEGAELTFWLASIAAFCAAICLLPISSKHMSTAP</sequence>
<feature type="transmembrane region" description="Helical" evidence="8">
    <location>
        <begin position="52"/>
        <end position="71"/>
    </location>
</feature>
<feature type="transmembrane region" description="Helical" evidence="8">
    <location>
        <begin position="111"/>
        <end position="131"/>
    </location>
</feature>
<dbReference type="STRING" id="1799789.AX660_20205"/>
<dbReference type="Gene3D" id="1.20.1250.20">
    <property type="entry name" value="MFS general substrate transporter like domains"/>
    <property type="match status" value="2"/>
</dbReference>
<evidence type="ECO:0000256" key="8">
    <source>
        <dbReference type="SAM" id="Phobius"/>
    </source>
</evidence>
<dbReference type="GO" id="GO:0005886">
    <property type="term" value="C:plasma membrane"/>
    <property type="evidence" value="ECO:0007669"/>
    <property type="project" value="UniProtKB-SubCell"/>
</dbReference>
<gene>
    <name evidence="10" type="ORF">AX660_20205</name>
</gene>
<protein>
    <submittedName>
        <fullName evidence="10">MFS transporter</fullName>
    </submittedName>
</protein>
<keyword evidence="7 8" id="KW-0472">Membrane</keyword>
<feature type="transmembrane region" description="Helical" evidence="8">
    <location>
        <begin position="175"/>
        <end position="193"/>
    </location>
</feature>
<evidence type="ECO:0000256" key="7">
    <source>
        <dbReference type="ARBA" id="ARBA00023136"/>
    </source>
</evidence>
<evidence type="ECO:0000256" key="3">
    <source>
        <dbReference type="ARBA" id="ARBA00022475"/>
    </source>
</evidence>
<feature type="transmembrane region" description="Helical" evidence="8">
    <location>
        <begin position="335"/>
        <end position="354"/>
    </location>
</feature>
<evidence type="ECO:0000313" key="10">
    <source>
        <dbReference type="EMBL" id="KXI28014.1"/>
    </source>
</evidence>
<feature type="transmembrane region" description="Helical" evidence="8">
    <location>
        <begin position="243"/>
        <end position="262"/>
    </location>
</feature>
<keyword evidence="4" id="KW-0997">Cell inner membrane</keyword>
<dbReference type="PANTHER" id="PTHR23522:SF10">
    <property type="entry name" value="3-PHENYLPROPIONIC ACID TRANSPORTER-RELATED"/>
    <property type="match status" value="1"/>
</dbReference>
<reference evidence="11" key="1">
    <citation type="submission" date="2016-02" db="EMBL/GenBank/DDBJ databases">
        <authorList>
            <person name="Schultz-Johansen M."/>
            <person name="Glaring M.A."/>
            <person name="Bech P.K."/>
            <person name="Stougaard P."/>
        </authorList>
    </citation>
    <scope>NUCLEOTIDE SEQUENCE [LARGE SCALE GENOMIC DNA]</scope>
    <source>
        <strain evidence="11">S66</strain>
    </source>
</reference>
<accession>A0A148KNX8</accession>
<feature type="transmembrane region" description="Helical" evidence="8">
    <location>
        <begin position="304"/>
        <end position="323"/>
    </location>
</feature>
<dbReference type="GO" id="GO:0030395">
    <property type="term" value="F:lactose binding"/>
    <property type="evidence" value="ECO:0007669"/>
    <property type="project" value="TreeGrafter"/>
</dbReference>
<dbReference type="SUPFAM" id="SSF103473">
    <property type="entry name" value="MFS general substrate transporter"/>
    <property type="match status" value="1"/>
</dbReference>
<dbReference type="PIRSF" id="PIRSF004925">
    <property type="entry name" value="HcaT"/>
    <property type="match status" value="1"/>
</dbReference>
<comment type="caution">
    <text evidence="10">The sequence shown here is derived from an EMBL/GenBank/DDBJ whole genome shotgun (WGS) entry which is preliminary data.</text>
</comment>
<comment type="subcellular location">
    <subcellularLocation>
        <location evidence="1">Cell inner membrane</location>
        <topology evidence="1">Multi-pass membrane protein</topology>
    </subcellularLocation>
</comment>
<keyword evidence="3" id="KW-1003">Cell membrane</keyword>
<keyword evidence="5 8" id="KW-0812">Transmembrane</keyword>
<dbReference type="AlphaFoldDB" id="A0A148KNX8"/>
<dbReference type="Proteomes" id="UP000070299">
    <property type="component" value="Unassembled WGS sequence"/>
</dbReference>
<dbReference type="InterPro" id="IPR020846">
    <property type="entry name" value="MFS_dom"/>
</dbReference>
<evidence type="ECO:0000256" key="5">
    <source>
        <dbReference type="ARBA" id="ARBA00022692"/>
    </source>
</evidence>
<keyword evidence="2" id="KW-0813">Transport</keyword>
<dbReference type="Pfam" id="PF12832">
    <property type="entry name" value="MFS_1_like"/>
    <property type="match status" value="1"/>
</dbReference>
<keyword evidence="6 8" id="KW-1133">Transmembrane helix</keyword>
<feature type="domain" description="Major facilitator superfamily (MFS) profile" evidence="9">
    <location>
        <begin position="178"/>
        <end position="363"/>
    </location>
</feature>
<dbReference type="PANTHER" id="PTHR23522">
    <property type="entry name" value="BLL5896 PROTEIN"/>
    <property type="match status" value="1"/>
</dbReference>
<evidence type="ECO:0000256" key="6">
    <source>
        <dbReference type="ARBA" id="ARBA00022989"/>
    </source>
</evidence>
<dbReference type="PROSITE" id="PS50850">
    <property type="entry name" value="MFS"/>
    <property type="match status" value="2"/>
</dbReference>
<evidence type="ECO:0000256" key="4">
    <source>
        <dbReference type="ARBA" id="ARBA00022519"/>
    </source>
</evidence>
<dbReference type="InterPro" id="IPR036259">
    <property type="entry name" value="MFS_trans_sf"/>
</dbReference>
<feature type="transmembrane region" description="Helical" evidence="8">
    <location>
        <begin position="268"/>
        <end position="292"/>
    </location>
</feature>
<dbReference type="GO" id="GO:0015528">
    <property type="term" value="F:lactose:proton symporter activity"/>
    <property type="evidence" value="ECO:0007669"/>
    <property type="project" value="TreeGrafter"/>
</dbReference>
<feature type="transmembrane region" description="Helical" evidence="8">
    <location>
        <begin position="213"/>
        <end position="236"/>
    </location>
</feature>
<dbReference type="InterPro" id="IPR026032">
    <property type="entry name" value="HcaT-like"/>
</dbReference>
<evidence type="ECO:0000259" key="9">
    <source>
        <dbReference type="PROSITE" id="PS50850"/>
    </source>
</evidence>
<dbReference type="NCBIfam" id="NF037955">
    <property type="entry name" value="mfs"/>
    <property type="match status" value="1"/>
</dbReference>
<name>A0A148KNX8_9ALTE</name>
<proteinExistence type="predicted"/>